<comment type="caution">
    <text evidence="6">The sequence shown here is derived from an EMBL/GenBank/DDBJ whole genome shotgun (WGS) entry which is preliminary data.</text>
</comment>
<keyword evidence="2" id="KW-0680">Restriction system</keyword>
<feature type="coiled-coil region" evidence="4">
    <location>
        <begin position="171"/>
        <end position="198"/>
    </location>
</feature>
<dbReference type="InterPro" id="IPR044946">
    <property type="entry name" value="Restrct_endonuc_typeI_TRD_sf"/>
</dbReference>
<keyword evidence="4" id="KW-0175">Coiled coil</keyword>
<proteinExistence type="inferred from homology"/>
<evidence type="ECO:0000256" key="4">
    <source>
        <dbReference type="SAM" id="Coils"/>
    </source>
</evidence>
<dbReference type="SUPFAM" id="SSF116734">
    <property type="entry name" value="DNA methylase specificity domain"/>
    <property type="match status" value="2"/>
</dbReference>
<dbReference type="GO" id="GO:0003677">
    <property type="term" value="F:DNA binding"/>
    <property type="evidence" value="ECO:0007669"/>
    <property type="project" value="UniProtKB-KW"/>
</dbReference>
<dbReference type="PANTHER" id="PTHR30408:SF12">
    <property type="entry name" value="TYPE I RESTRICTION ENZYME MJAVIII SPECIFICITY SUBUNIT"/>
    <property type="match status" value="1"/>
</dbReference>
<keyword evidence="6" id="KW-0255">Endonuclease</keyword>
<dbReference type="EMBL" id="SNQG01000004">
    <property type="protein sequence ID" value="TEW65713.1"/>
    <property type="molecule type" value="Genomic_DNA"/>
</dbReference>
<reference evidence="6 7" key="1">
    <citation type="journal article" date="2016" name="Int. J. Syst. Evol. Microbiol.">
        <title>Proposal of Mucilaginibacter phyllosphaerae sp. nov. isolated from the phyllosphere of Galium album.</title>
        <authorList>
            <person name="Aydogan E.L."/>
            <person name="Busse H.J."/>
            <person name="Moser G."/>
            <person name="Muller C."/>
            <person name="Kampfer P."/>
            <person name="Glaeser S.P."/>
        </authorList>
    </citation>
    <scope>NUCLEOTIDE SEQUENCE [LARGE SCALE GENOMIC DNA]</scope>
    <source>
        <strain evidence="6 7">PP-F2FG21</strain>
    </source>
</reference>
<comment type="similarity">
    <text evidence="1">Belongs to the type-I restriction system S methylase family.</text>
</comment>
<dbReference type="GO" id="GO:0009307">
    <property type="term" value="P:DNA restriction-modification system"/>
    <property type="evidence" value="ECO:0007669"/>
    <property type="project" value="UniProtKB-KW"/>
</dbReference>
<dbReference type="AlphaFoldDB" id="A0A4Y8AB04"/>
<dbReference type="OrthoDB" id="667970at2"/>
<keyword evidence="3" id="KW-0238">DNA-binding</keyword>
<sequence length="419" mass="47864">MRFPGFTEKWEEIKLVDITEKINSGKTPLGGESVYLSEGIVFIRSQNVNNEKLELENPVYISEEVNATMKNSVVKPNDILLNITGASLGRSCVVPDDFALGNVNQHVCIIRLKENYNPRFLQPIFSSAKGQSIFESLQTGSGREGLNFDSIKKIILKMPVAGEQLKIASFLSLLNKRIETQNKIIEELQTLMQILTKEIFSRKLRFKKADENVFPEWDKTKMGDVFEFKVTNSYSREKLNYSEGIIKNIHYGDIHTQYRTLFNVEKEHTPYINLEVNTNSINKESYCQVGDLILADASEDLKDVGKSIEIVNLKDQKTLSGLHTILARPLKNIFAIGFCGYLFRSEKVRQQIQKEAHGSKVLSIAPVRLSKLTLPIPTLIEQTLIVDFLFSIDEKIEIEKVLLKKYHVQKQYLLQNLFI</sequence>
<evidence type="ECO:0000256" key="2">
    <source>
        <dbReference type="ARBA" id="ARBA00022747"/>
    </source>
</evidence>
<dbReference type="Gene3D" id="1.10.287.1120">
    <property type="entry name" value="Bipartite methylase S protein"/>
    <property type="match status" value="1"/>
</dbReference>
<evidence type="ECO:0000259" key="5">
    <source>
        <dbReference type="Pfam" id="PF01420"/>
    </source>
</evidence>
<dbReference type="InterPro" id="IPR052021">
    <property type="entry name" value="Type-I_RS_S_subunit"/>
</dbReference>
<protein>
    <submittedName>
        <fullName evidence="6">Restriction endonuclease subunit S</fullName>
    </submittedName>
</protein>
<evidence type="ECO:0000313" key="7">
    <source>
        <dbReference type="Proteomes" id="UP000297248"/>
    </source>
</evidence>
<dbReference type="GO" id="GO:0004519">
    <property type="term" value="F:endonuclease activity"/>
    <property type="evidence" value="ECO:0007669"/>
    <property type="project" value="UniProtKB-KW"/>
</dbReference>
<organism evidence="6 7">
    <name type="scientific">Mucilaginibacter phyllosphaerae</name>
    <dbReference type="NCBI Taxonomy" id="1812349"/>
    <lineage>
        <taxon>Bacteria</taxon>
        <taxon>Pseudomonadati</taxon>
        <taxon>Bacteroidota</taxon>
        <taxon>Sphingobacteriia</taxon>
        <taxon>Sphingobacteriales</taxon>
        <taxon>Sphingobacteriaceae</taxon>
        <taxon>Mucilaginibacter</taxon>
    </lineage>
</organism>
<feature type="domain" description="Type I restriction modification DNA specificity" evidence="5">
    <location>
        <begin position="8"/>
        <end position="189"/>
    </location>
</feature>
<accession>A0A4Y8AB04</accession>
<evidence type="ECO:0000313" key="6">
    <source>
        <dbReference type="EMBL" id="TEW65713.1"/>
    </source>
</evidence>
<evidence type="ECO:0000256" key="3">
    <source>
        <dbReference type="ARBA" id="ARBA00023125"/>
    </source>
</evidence>
<dbReference type="CDD" id="cd17256">
    <property type="entry name" value="RMtype1_S_EcoJA65PI-TRD1-CR1_like"/>
    <property type="match status" value="1"/>
</dbReference>
<dbReference type="Proteomes" id="UP000297248">
    <property type="component" value="Unassembled WGS sequence"/>
</dbReference>
<feature type="domain" description="Type I restriction modification DNA specificity" evidence="5">
    <location>
        <begin position="216"/>
        <end position="403"/>
    </location>
</feature>
<dbReference type="Gene3D" id="3.90.220.20">
    <property type="entry name" value="DNA methylase specificity domains"/>
    <property type="match status" value="2"/>
</dbReference>
<name>A0A4Y8AB04_9SPHI</name>
<dbReference type="RefSeq" id="WP_134336582.1">
    <property type="nucleotide sequence ID" value="NZ_SNQG01000004.1"/>
</dbReference>
<dbReference type="PANTHER" id="PTHR30408">
    <property type="entry name" value="TYPE-1 RESTRICTION ENZYME ECOKI SPECIFICITY PROTEIN"/>
    <property type="match status" value="1"/>
</dbReference>
<dbReference type="Pfam" id="PF01420">
    <property type="entry name" value="Methylase_S"/>
    <property type="match status" value="2"/>
</dbReference>
<gene>
    <name evidence="6" type="ORF">E2R65_11235</name>
</gene>
<dbReference type="InterPro" id="IPR000055">
    <property type="entry name" value="Restrct_endonuc_typeI_TRD"/>
</dbReference>
<keyword evidence="6" id="KW-0378">Hydrolase</keyword>
<keyword evidence="6" id="KW-0540">Nuclease</keyword>
<evidence type="ECO:0000256" key="1">
    <source>
        <dbReference type="ARBA" id="ARBA00010923"/>
    </source>
</evidence>